<dbReference type="SUPFAM" id="SSF75005">
    <property type="entry name" value="Arabinanase/levansucrase/invertase"/>
    <property type="match status" value="1"/>
</dbReference>
<gene>
    <name evidence="1" type="ORF">H5P30_08135</name>
</gene>
<protein>
    <submittedName>
        <fullName evidence="1">Sucrase</fullName>
    </submittedName>
</protein>
<dbReference type="InterPro" id="IPR023296">
    <property type="entry name" value="Glyco_hydro_beta-prop_sf"/>
</dbReference>
<evidence type="ECO:0000313" key="2">
    <source>
        <dbReference type="Proteomes" id="UP000525652"/>
    </source>
</evidence>
<dbReference type="EMBL" id="JACHVA010000075">
    <property type="protein sequence ID" value="MBC2601744.1"/>
    <property type="molecule type" value="Genomic_DNA"/>
</dbReference>
<dbReference type="Gene3D" id="2.115.10.20">
    <property type="entry name" value="Glycosyl hydrolase domain, family 43"/>
    <property type="match status" value="1"/>
</dbReference>
<sequence>MKSQFSNFFREGPKPFSPEECFREDGWHVWCGSLLKDPDVEQYHLFYSRWPVSEGYDAWVTHSEIAHAIGYSPKGPFTFVERLWPRDRNSQLWDAHCFHNVTVKSFEGRYYLYYMGNAGNGEWWTHRNNQRIGVAIADHPNGPWIRQKTPALDVSPGAWDSLMVSNPTITDTSDGRFMMIYKGVGEGKPPFGGRVLHGLAWANTPEGPFTKYPTPIFDFDETDFAFEDPYLWREDNEYFCLVKDMQGTLSPSRETSVVLLQSENGTDWSPSDPPLVLSRTLQSTDGRSIAFERVERPNLFIQPDEPPVLTVAVQPKDPGEASFNIRLHYDHGV</sequence>
<accession>A0A7X1E475</accession>
<dbReference type="CDD" id="cd08994">
    <property type="entry name" value="GH43_62_32_68_117_130-like"/>
    <property type="match status" value="1"/>
</dbReference>
<name>A0A7X1E475_9BACT</name>
<comment type="caution">
    <text evidence="1">The sequence shown here is derived from an EMBL/GenBank/DDBJ whole genome shotgun (WGS) entry which is preliminary data.</text>
</comment>
<proteinExistence type="predicted"/>
<keyword evidence="2" id="KW-1185">Reference proteome</keyword>
<dbReference type="Proteomes" id="UP000525652">
    <property type="component" value="Unassembled WGS sequence"/>
</dbReference>
<evidence type="ECO:0000313" key="1">
    <source>
        <dbReference type="EMBL" id="MBC2601744.1"/>
    </source>
</evidence>
<dbReference type="AlphaFoldDB" id="A0A7X1E475"/>
<dbReference type="RefSeq" id="WP_185692452.1">
    <property type="nucleotide sequence ID" value="NZ_JACHVA010000075.1"/>
</dbReference>
<reference evidence="1 2" key="1">
    <citation type="submission" date="2020-07" db="EMBL/GenBank/DDBJ databases">
        <authorList>
            <person name="Feng X."/>
        </authorList>
    </citation>
    <scope>NUCLEOTIDE SEQUENCE [LARGE SCALE GENOMIC DNA]</scope>
    <source>
        <strain evidence="1 2">JCM14086</strain>
    </source>
</reference>
<organism evidence="1 2">
    <name type="scientific">Puniceicoccus vermicola</name>
    <dbReference type="NCBI Taxonomy" id="388746"/>
    <lineage>
        <taxon>Bacteria</taxon>
        <taxon>Pseudomonadati</taxon>
        <taxon>Verrucomicrobiota</taxon>
        <taxon>Opitutia</taxon>
        <taxon>Puniceicoccales</taxon>
        <taxon>Puniceicoccaceae</taxon>
        <taxon>Puniceicoccus</taxon>
    </lineage>
</organism>